<dbReference type="EC" id="3.1.2.20" evidence="5"/>
<evidence type="ECO:0000256" key="3">
    <source>
        <dbReference type="PROSITE-ProRule" id="PRU01106"/>
    </source>
</evidence>
<dbReference type="InterPro" id="IPR006683">
    <property type="entry name" value="Thioestr_dom"/>
</dbReference>
<evidence type="ECO:0000313" key="7">
    <source>
        <dbReference type="Proteomes" id="UP000076244"/>
    </source>
</evidence>
<dbReference type="EMBL" id="CP012275">
    <property type="protein sequence ID" value="AMV63629.1"/>
    <property type="molecule type" value="Genomic_DNA"/>
</dbReference>
<dbReference type="CDD" id="cd03442">
    <property type="entry name" value="BFIT_BACH"/>
    <property type="match status" value="1"/>
</dbReference>
<feature type="domain" description="HotDog ACOT-type" evidence="4">
    <location>
        <begin position="4"/>
        <end position="111"/>
    </location>
</feature>
<evidence type="ECO:0000313" key="8">
    <source>
        <dbReference type="Proteomes" id="UP000076405"/>
    </source>
</evidence>
<dbReference type="InterPro" id="IPR033120">
    <property type="entry name" value="HOTDOG_ACOT"/>
</dbReference>
<dbReference type="GeneID" id="57275766"/>
<dbReference type="GO" id="GO:0052816">
    <property type="term" value="F:long-chain fatty acyl-CoA hydrolase activity"/>
    <property type="evidence" value="ECO:0007669"/>
    <property type="project" value="TreeGrafter"/>
</dbReference>
<dbReference type="GO" id="GO:0006637">
    <property type="term" value="P:acyl-CoA metabolic process"/>
    <property type="evidence" value="ECO:0007669"/>
    <property type="project" value="TreeGrafter"/>
</dbReference>
<comment type="similarity">
    <text evidence="1">Belongs to the acyl coenzyme A hydrolase family.</text>
</comment>
<proteinExistence type="inferred from homology"/>
<gene>
    <name evidence="5" type="ORF">ADU70_2165</name>
    <name evidence="6" type="ORF">ADU72_0483</name>
</gene>
<reference evidence="7 8" key="1">
    <citation type="journal article" date="2016" name="PLoS ONE">
        <title>The Identification of Novel Diagnostic Marker Genes for the Detection of Beer Spoiling Pediococcus damnosus Strains Using the BlAst Diagnostic Gene findEr.</title>
        <authorList>
            <person name="Behr J."/>
            <person name="Geissler A.J."/>
            <person name="Schmid J."/>
            <person name="Zehe A."/>
            <person name="Vogel R.F."/>
        </authorList>
    </citation>
    <scope>NUCLEOTIDE SEQUENCE [LARGE SCALE GENOMIC DNA]</scope>
    <source>
        <strain evidence="5 8">TMW 2.1533</strain>
        <strain evidence="6 7">TMW 2.1535</strain>
    </source>
</reference>
<dbReference type="GO" id="GO:0005737">
    <property type="term" value="C:cytoplasm"/>
    <property type="evidence" value="ECO:0007669"/>
    <property type="project" value="TreeGrafter"/>
</dbReference>
<dbReference type="OrthoDB" id="9791628at2"/>
<evidence type="ECO:0000313" key="5">
    <source>
        <dbReference type="EMBL" id="AMV63629.1"/>
    </source>
</evidence>
<dbReference type="Gene3D" id="3.10.129.10">
    <property type="entry name" value="Hotdog Thioesterase"/>
    <property type="match status" value="1"/>
</dbReference>
<keyword evidence="2 3" id="KW-0378">Hydrolase</keyword>
<dbReference type="EMBL" id="CP012288">
    <property type="protein sequence ID" value="AMV66430.1"/>
    <property type="molecule type" value="Genomic_DNA"/>
</dbReference>
<accession>A0A0R2HUI5</accession>
<keyword evidence="7" id="KW-1185">Reference proteome</keyword>
<evidence type="ECO:0000256" key="1">
    <source>
        <dbReference type="ARBA" id="ARBA00010458"/>
    </source>
</evidence>
<organism evidence="5 8">
    <name type="scientific">Pediococcus damnosus</name>
    <dbReference type="NCBI Taxonomy" id="51663"/>
    <lineage>
        <taxon>Bacteria</taxon>
        <taxon>Bacillati</taxon>
        <taxon>Bacillota</taxon>
        <taxon>Bacilli</taxon>
        <taxon>Lactobacillales</taxon>
        <taxon>Lactobacillaceae</taxon>
        <taxon>Pediococcus</taxon>
    </lineage>
</organism>
<evidence type="ECO:0000256" key="2">
    <source>
        <dbReference type="ARBA" id="ARBA00022801"/>
    </source>
</evidence>
<dbReference type="InterPro" id="IPR029069">
    <property type="entry name" value="HotDog_dom_sf"/>
</dbReference>
<dbReference type="Proteomes" id="UP000076244">
    <property type="component" value="Chromosome"/>
</dbReference>
<evidence type="ECO:0000259" key="4">
    <source>
        <dbReference type="PROSITE" id="PS51770"/>
    </source>
</evidence>
<dbReference type="PROSITE" id="PS51770">
    <property type="entry name" value="HOTDOG_ACOT"/>
    <property type="match status" value="1"/>
</dbReference>
<dbReference type="AlphaFoldDB" id="A0A0R2HUI5"/>
<sequence length="151" mass="17301">MKTSETRYENKFLVTKKDLNYLGILFGGKTVAEMDLNFANAIRKLTNENAVTGSVDKVRFLRPGKLGDTITIVSTVSGTDERVAEVFGRAYNSSHELIAYAFFTYIVLKKDYRLPEVVPETDEEKQIAADFLKRQQRSLEDHELAKRWTEE</sequence>
<dbReference type="Proteomes" id="UP000076405">
    <property type="component" value="Chromosome"/>
</dbReference>
<dbReference type="PANTHER" id="PTHR11049">
    <property type="entry name" value="ACYL COENZYME A THIOESTER HYDROLASE"/>
    <property type="match status" value="1"/>
</dbReference>
<dbReference type="InterPro" id="IPR040170">
    <property type="entry name" value="Cytosol_ACT"/>
</dbReference>
<dbReference type="Pfam" id="PF03061">
    <property type="entry name" value="4HBT"/>
    <property type="match status" value="1"/>
</dbReference>
<dbReference type="RefSeq" id="WP_046872550.1">
    <property type="nucleotide sequence ID" value="NZ_BAAAXI010000189.1"/>
</dbReference>
<evidence type="ECO:0000313" key="6">
    <source>
        <dbReference type="EMBL" id="AMV66430.1"/>
    </source>
</evidence>
<protein>
    <submittedName>
        <fullName evidence="5">Acyl-CoA hydrolase</fullName>
        <ecNumber evidence="5">3.1.2.20</ecNumber>
    </submittedName>
</protein>
<name>A0A0R2HUI5_9LACO</name>
<dbReference type="KEGG" id="pdm:ADU72_0483"/>
<dbReference type="SUPFAM" id="SSF54637">
    <property type="entry name" value="Thioesterase/thiol ester dehydrase-isomerase"/>
    <property type="match status" value="1"/>
</dbReference>